<feature type="domain" description="RNA polymerase sigma-70 region 2" evidence="5">
    <location>
        <begin position="31"/>
        <end position="99"/>
    </location>
</feature>
<dbReference type="EMBL" id="JAZHBO010000002">
    <property type="protein sequence ID" value="MEF2155854.1"/>
    <property type="molecule type" value="Genomic_DNA"/>
</dbReference>
<comment type="caution">
    <text evidence="7">The sequence shown here is derived from an EMBL/GenBank/DDBJ whole genome shotgun (WGS) entry which is preliminary data.</text>
</comment>
<dbReference type="Gene3D" id="1.10.1740.10">
    <property type="match status" value="1"/>
</dbReference>
<keyword evidence="8" id="KW-1185">Reference proteome</keyword>
<reference evidence="7 8" key="1">
    <citation type="submission" date="2024-01" db="EMBL/GenBank/DDBJ databases">
        <title>Novel species of the genus Luteimonas isolated from rivers.</title>
        <authorList>
            <person name="Lu H."/>
        </authorList>
    </citation>
    <scope>NUCLEOTIDE SEQUENCE [LARGE SCALE GENOMIC DNA]</scope>
    <source>
        <strain evidence="7 8">FXH3W</strain>
    </source>
</reference>
<evidence type="ECO:0000259" key="6">
    <source>
        <dbReference type="Pfam" id="PF08281"/>
    </source>
</evidence>
<evidence type="ECO:0000256" key="2">
    <source>
        <dbReference type="ARBA" id="ARBA00023015"/>
    </source>
</evidence>
<accession>A0ABU7V1W1</accession>
<keyword evidence="3" id="KW-0731">Sigma factor</keyword>
<evidence type="ECO:0000256" key="1">
    <source>
        <dbReference type="ARBA" id="ARBA00010641"/>
    </source>
</evidence>
<evidence type="ECO:0000313" key="7">
    <source>
        <dbReference type="EMBL" id="MEF2155854.1"/>
    </source>
</evidence>
<dbReference type="InterPro" id="IPR013325">
    <property type="entry name" value="RNA_pol_sigma_r2"/>
</dbReference>
<keyword evidence="2" id="KW-0805">Transcription regulation</keyword>
<dbReference type="Pfam" id="PF08281">
    <property type="entry name" value="Sigma70_r4_2"/>
    <property type="match status" value="1"/>
</dbReference>
<comment type="similarity">
    <text evidence="1">Belongs to the sigma-70 factor family. ECF subfamily.</text>
</comment>
<dbReference type="InterPro" id="IPR036388">
    <property type="entry name" value="WH-like_DNA-bd_sf"/>
</dbReference>
<proteinExistence type="inferred from homology"/>
<dbReference type="SUPFAM" id="SSF88659">
    <property type="entry name" value="Sigma3 and sigma4 domains of RNA polymerase sigma factors"/>
    <property type="match status" value="1"/>
</dbReference>
<dbReference type="InterPro" id="IPR007627">
    <property type="entry name" value="RNA_pol_sigma70_r2"/>
</dbReference>
<dbReference type="PANTHER" id="PTHR43133:SF53">
    <property type="entry name" value="ECF RNA POLYMERASE SIGMA-E FACTOR"/>
    <property type="match status" value="1"/>
</dbReference>
<evidence type="ECO:0000313" key="8">
    <source>
        <dbReference type="Proteomes" id="UP001356170"/>
    </source>
</evidence>
<dbReference type="InterPro" id="IPR013324">
    <property type="entry name" value="RNA_pol_sigma_r3/r4-like"/>
</dbReference>
<dbReference type="InterPro" id="IPR013249">
    <property type="entry name" value="RNA_pol_sigma70_r4_t2"/>
</dbReference>
<organism evidence="7 8">
    <name type="scientific">Aquilutibacter rugosus</name>
    <dbReference type="NCBI Taxonomy" id="3115820"/>
    <lineage>
        <taxon>Bacteria</taxon>
        <taxon>Pseudomonadati</taxon>
        <taxon>Pseudomonadota</taxon>
        <taxon>Gammaproteobacteria</taxon>
        <taxon>Lysobacterales</taxon>
        <taxon>Lysobacteraceae</taxon>
        <taxon>Aquilutibacter</taxon>
    </lineage>
</organism>
<dbReference type="CDD" id="cd06171">
    <property type="entry name" value="Sigma70_r4"/>
    <property type="match status" value="1"/>
</dbReference>
<keyword evidence="4" id="KW-0804">Transcription</keyword>
<dbReference type="NCBIfam" id="TIGR02939">
    <property type="entry name" value="RpoE_Sigma70"/>
    <property type="match status" value="1"/>
</dbReference>
<name>A0ABU7V1W1_9GAMM</name>
<protein>
    <submittedName>
        <fullName evidence="7">RNA polymerase sigma factor RpoE</fullName>
    </submittedName>
</protein>
<dbReference type="Proteomes" id="UP001356170">
    <property type="component" value="Unassembled WGS sequence"/>
</dbReference>
<evidence type="ECO:0000256" key="3">
    <source>
        <dbReference type="ARBA" id="ARBA00023082"/>
    </source>
</evidence>
<dbReference type="RefSeq" id="WP_331690343.1">
    <property type="nucleotide sequence ID" value="NZ_JAZHBN010000011.1"/>
</dbReference>
<dbReference type="InterPro" id="IPR014286">
    <property type="entry name" value="RNA_pol_sigma70_RpoE"/>
</dbReference>
<sequence>MDPVTQATSTDEDIALVARAQAGDSAAFDVLLRKYQHRVLGVIGRYVKDWSECQDVAQDVFVRVYRALPGFRGDSSFSSWIHRIAVNTAFNHLDARKRRPPGTDVDFADAELSHGLDGHYLSSGESPEQEALRQELAQVLNAQLAQLPPDLRSALMMRELDGLSYEEIAQQMNTPIGTVRSRIFRAREAMDAVLRRHLHGDLAPRDRESGNRKREQLP</sequence>
<dbReference type="NCBIfam" id="TIGR02937">
    <property type="entry name" value="sigma70-ECF"/>
    <property type="match status" value="1"/>
</dbReference>
<gene>
    <name evidence="7" type="primary">rpoE</name>
    <name evidence="7" type="ORF">V3390_06350</name>
</gene>
<evidence type="ECO:0000259" key="5">
    <source>
        <dbReference type="Pfam" id="PF04542"/>
    </source>
</evidence>
<dbReference type="Gene3D" id="1.10.10.10">
    <property type="entry name" value="Winged helix-like DNA-binding domain superfamily/Winged helix DNA-binding domain"/>
    <property type="match status" value="1"/>
</dbReference>
<dbReference type="InterPro" id="IPR039425">
    <property type="entry name" value="RNA_pol_sigma-70-like"/>
</dbReference>
<dbReference type="Pfam" id="PF04542">
    <property type="entry name" value="Sigma70_r2"/>
    <property type="match status" value="1"/>
</dbReference>
<evidence type="ECO:0000256" key="4">
    <source>
        <dbReference type="ARBA" id="ARBA00023163"/>
    </source>
</evidence>
<dbReference type="InterPro" id="IPR014284">
    <property type="entry name" value="RNA_pol_sigma-70_dom"/>
</dbReference>
<dbReference type="PANTHER" id="PTHR43133">
    <property type="entry name" value="RNA POLYMERASE ECF-TYPE SIGMA FACTO"/>
    <property type="match status" value="1"/>
</dbReference>
<dbReference type="SUPFAM" id="SSF88946">
    <property type="entry name" value="Sigma2 domain of RNA polymerase sigma factors"/>
    <property type="match status" value="1"/>
</dbReference>
<feature type="domain" description="RNA polymerase sigma factor 70 region 4 type 2" evidence="6">
    <location>
        <begin position="140"/>
        <end position="190"/>
    </location>
</feature>